<dbReference type="InterPro" id="IPR007484">
    <property type="entry name" value="Peptidase_M28"/>
</dbReference>
<dbReference type="SUPFAM" id="SSF53187">
    <property type="entry name" value="Zn-dependent exopeptidases"/>
    <property type="match status" value="1"/>
</dbReference>
<organism evidence="13">
    <name type="scientific">Alona affinis</name>
    <dbReference type="NCBI Taxonomy" id="381656"/>
    <lineage>
        <taxon>Eukaryota</taxon>
        <taxon>Metazoa</taxon>
        <taxon>Ecdysozoa</taxon>
        <taxon>Arthropoda</taxon>
        <taxon>Crustacea</taxon>
        <taxon>Branchiopoda</taxon>
        <taxon>Diplostraca</taxon>
        <taxon>Cladocera</taxon>
        <taxon>Anomopoda</taxon>
        <taxon>Chydoridae</taxon>
        <taxon>Alona</taxon>
    </lineage>
</organism>
<evidence type="ECO:0000256" key="6">
    <source>
        <dbReference type="ARBA" id="ARBA00022989"/>
    </source>
</evidence>
<evidence type="ECO:0000259" key="12">
    <source>
        <dbReference type="Pfam" id="PF04389"/>
    </source>
</evidence>
<keyword evidence="3 10" id="KW-0812">Transmembrane</keyword>
<evidence type="ECO:0000256" key="8">
    <source>
        <dbReference type="ARBA" id="ARBA00023180"/>
    </source>
</evidence>
<dbReference type="Pfam" id="PF00464">
    <property type="entry name" value="SHMT"/>
    <property type="match status" value="1"/>
</dbReference>
<evidence type="ECO:0000313" key="13">
    <source>
        <dbReference type="EMBL" id="CAG4634664.1"/>
    </source>
</evidence>
<evidence type="ECO:0000256" key="4">
    <source>
        <dbReference type="ARBA" id="ARBA00022729"/>
    </source>
</evidence>
<dbReference type="InterPro" id="IPR015422">
    <property type="entry name" value="PyrdxlP-dep_Trfase_small"/>
</dbReference>
<evidence type="ECO:0000259" key="11">
    <source>
        <dbReference type="Pfam" id="PF00464"/>
    </source>
</evidence>
<dbReference type="EMBL" id="OC978009">
    <property type="protein sequence ID" value="CAG4634664.1"/>
    <property type="molecule type" value="Genomic_DNA"/>
</dbReference>
<evidence type="ECO:0000256" key="10">
    <source>
        <dbReference type="SAM" id="Phobius"/>
    </source>
</evidence>
<sequence length="717" mass="78759">MFDQMNEISAFELFRSLPYYIAVLLPLVIILSPPTTNAAIDFPVYRLQHFDLQGIKYGSRSSVLNFESRSIETRNPARKCIIMKVQEFSTGRFRELINEGIGALLIVLPSDLDSLSDELKENILEAENFLLSQEILIPVYFTYQSSQLDEIYASIKESTMKDSATSAAQALLGAVFANGYQLAVNGNQAKLLPDQQITNIQGKLPGFSMEELPVVAVVAHYDAFGAAPDLAFGSDSNASGVAALLEIVRLLSRLASQPNQTGLPRFNLAFFLTGGGKLNFLGSKKVLEDQLDSVDGGLFQDTIFALCLDSLGNGDELNVHVSKPPKEGSNIGTFVKNLQDFSGVEYPDLEVNVMHKKINLADDFLAWEHERYSIRRLNAMTVSHYKNAKSDVKRGTILDTKSSVSTKVLARNVQLIAEALASQLYNTSGPFFVGDMAVSEEMLNVWLTRLGSLPRFSSSLGSKGSSNIVVNMLQQTMQRYLTDVKVTHLTADKRDPEFGFYDQSKGVLTAYNVKPAIFDLFLTGTIVAYLAIIYYGVQIFEVLWALIITLAMKLAKSEDFVTYQKQVVKNAQELSRGLQELGYKVVTGGTDNHLILMDLRSVGLTGGKGEKILEEIGVACNKNTVPGDKSALNPSGIRLGTPALTTRGFLEADIRTLVNIIHQGLQLAHEVSAISGPKLVDFKRVLSEDAGIKVKVDEIRAKVESLALAFPMPGYEF</sequence>
<dbReference type="GO" id="GO:0009966">
    <property type="term" value="P:regulation of signal transduction"/>
    <property type="evidence" value="ECO:0007669"/>
    <property type="project" value="InterPro"/>
</dbReference>
<dbReference type="Pfam" id="PF04389">
    <property type="entry name" value="Peptidase_M28"/>
    <property type="match status" value="1"/>
</dbReference>
<comment type="similarity">
    <text evidence="2">Belongs to the nicastrin family.</text>
</comment>
<dbReference type="InterPro" id="IPR015424">
    <property type="entry name" value="PyrdxlP-dep_Trfase"/>
</dbReference>
<evidence type="ECO:0000256" key="1">
    <source>
        <dbReference type="ARBA" id="ARBA00004389"/>
    </source>
</evidence>
<dbReference type="CDD" id="cd03882">
    <property type="entry name" value="M28_nicalin_like"/>
    <property type="match status" value="1"/>
</dbReference>
<feature type="domain" description="Peptidase M28" evidence="12">
    <location>
        <begin position="199"/>
        <end position="386"/>
    </location>
</feature>
<dbReference type="InterPro" id="IPR016574">
    <property type="entry name" value="Nicalin"/>
</dbReference>
<dbReference type="Gene3D" id="3.90.1150.10">
    <property type="entry name" value="Aspartate Aminotransferase, domain 1"/>
    <property type="match status" value="1"/>
</dbReference>
<keyword evidence="5" id="KW-0256">Endoplasmic reticulum</keyword>
<dbReference type="SUPFAM" id="SSF53383">
    <property type="entry name" value="PLP-dependent transferases"/>
    <property type="match status" value="1"/>
</dbReference>
<protein>
    <recommendedName>
        <fullName evidence="9">BOS complex subunit NCLN</fullName>
    </recommendedName>
</protein>
<feature type="transmembrane region" description="Helical" evidence="10">
    <location>
        <begin position="526"/>
        <end position="547"/>
    </location>
</feature>
<keyword evidence="7 10" id="KW-0472">Membrane</keyword>
<keyword evidence="4" id="KW-0732">Signal</keyword>
<evidence type="ECO:0000256" key="7">
    <source>
        <dbReference type="ARBA" id="ARBA00023136"/>
    </source>
</evidence>
<feature type="domain" description="Serine hydroxymethyltransferase-like" evidence="11">
    <location>
        <begin position="549"/>
        <end position="661"/>
    </location>
</feature>
<evidence type="ECO:0000256" key="5">
    <source>
        <dbReference type="ARBA" id="ARBA00022824"/>
    </source>
</evidence>
<accession>A0A9N6ZEQ1</accession>
<name>A0A9N6ZEQ1_9CRUS</name>
<keyword evidence="8" id="KW-0325">Glycoprotein</keyword>
<comment type="subcellular location">
    <subcellularLocation>
        <location evidence="1">Endoplasmic reticulum membrane</location>
        <topology evidence="1">Single-pass membrane protein</topology>
    </subcellularLocation>
</comment>
<gene>
    <name evidence="13" type="primary">EOG090X02MW</name>
</gene>
<dbReference type="PANTHER" id="PTHR31826">
    <property type="entry name" value="NICALIN"/>
    <property type="match status" value="1"/>
</dbReference>
<dbReference type="AlphaFoldDB" id="A0A9N6ZEQ1"/>
<keyword evidence="6 10" id="KW-1133">Transmembrane helix</keyword>
<dbReference type="GO" id="GO:0005789">
    <property type="term" value="C:endoplasmic reticulum membrane"/>
    <property type="evidence" value="ECO:0007669"/>
    <property type="project" value="UniProtKB-SubCell"/>
</dbReference>
<dbReference type="FunFam" id="3.40.630.10:FF:000115">
    <property type="entry name" value="Nicalin-1"/>
    <property type="match status" value="1"/>
</dbReference>
<reference evidence="13" key="1">
    <citation type="submission" date="2021-04" db="EMBL/GenBank/DDBJ databases">
        <authorList>
            <person name="Cornetti L."/>
        </authorList>
    </citation>
    <scope>NUCLEOTIDE SEQUENCE</scope>
</reference>
<dbReference type="InterPro" id="IPR039429">
    <property type="entry name" value="SHMT-like_dom"/>
</dbReference>
<dbReference type="Gene3D" id="3.40.630.10">
    <property type="entry name" value="Zn peptidases"/>
    <property type="match status" value="1"/>
</dbReference>
<evidence type="ECO:0000256" key="2">
    <source>
        <dbReference type="ARBA" id="ARBA00007717"/>
    </source>
</evidence>
<evidence type="ECO:0000256" key="3">
    <source>
        <dbReference type="ARBA" id="ARBA00022692"/>
    </source>
</evidence>
<evidence type="ECO:0000256" key="9">
    <source>
        <dbReference type="ARBA" id="ARBA00034873"/>
    </source>
</evidence>
<proteinExistence type="inferred from homology"/>